<evidence type="ECO:0000256" key="1">
    <source>
        <dbReference type="SAM" id="Phobius"/>
    </source>
</evidence>
<evidence type="ECO:0000259" key="4">
    <source>
        <dbReference type="Pfam" id="PF19403"/>
    </source>
</evidence>
<feature type="domain" description="Surface adhesin CshA non-repetitive" evidence="3">
    <location>
        <begin position="61"/>
        <end position="370"/>
    </location>
</feature>
<accession>A0ABY1IKK4</accession>
<protein>
    <recommendedName>
        <fullName evidence="8">Cna protein B-type domain-containing protein</fullName>
    </recommendedName>
</protein>
<dbReference type="InterPro" id="IPR045826">
    <property type="entry name" value="SpaA_PFL_dom_2"/>
</dbReference>
<feature type="domain" description="SpaA-like prealbumin fold" evidence="2">
    <location>
        <begin position="820"/>
        <end position="914"/>
    </location>
</feature>
<evidence type="ECO:0008006" key="8">
    <source>
        <dbReference type="Google" id="ProtNLM"/>
    </source>
</evidence>
<dbReference type="Gene3D" id="2.60.40.10">
    <property type="entry name" value="Immunoglobulins"/>
    <property type="match status" value="2"/>
</dbReference>
<dbReference type="Pfam" id="PF19403">
    <property type="entry name" value="SpaA_2"/>
    <property type="match status" value="1"/>
</dbReference>
<dbReference type="Pfam" id="PF18651">
    <property type="entry name" value="CshA_NR2"/>
    <property type="match status" value="1"/>
</dbReference>
<comment type="caution">
    <text evidence="6">The sequence shown here is derived from an EMBL/GenBank/DDBJ whole genome shotgun (WGS) entry which is preliminary data.</text>
</comment>
<dbReference type="InterPro" id="IPR006311">
    <property type="entry name" value="TAT_signal"/>
</dbReference>
<organism evidence="6 7">
    <name type="scientific">Actinomyces denticolens</name>
    <dbReference type="NCBI Taxonomy" id="52767"/>
    <lineage>
        <taxon>Bacteria</taxon>
        <taxon>Bacillati</taxon>
        <taxon>Actinomycetota</taxon>
        <taxon>Actinomycetes</taxon>
        <taxon>Actinomycetales</taxon>
        <taxon>Actinomycetaceae</taxon>
        <taxon>Actinomyces</taxon>
    </lineage>
</organism>
<keyword evidence="1" id="KW-1133">Transmembrane helix</keyword>
<feature type="domain" description="GEVED" evidence="5">
    <location>
        <begin position="486"/>
        <end position="572"/>
    </location>
</feature>
<dbReference type="InterPro" id="IPR041033">
    <property type="entry name" value="SpaA_PFL_dom_1"/>
</dbReference>
<keyword evidence="1" id="KW-0472">Membrane</keyword>
<dbReference type="InterPro" id="IPR040683">
    <property type="entry name" value="CshA_NR2"/>
</dbReference>
<dbReference type="InterPro" id="IPR013783">
    <property type="entry name" value="Ig-like_fold"/>
</dbReference>
<sequence>MSFRSHLRRRARIAGATALLGAGVVLGLSTPAVLPQSAQAAPGDSSQPAIFATDGRGRYVDAIQWLQWADYSKFDGQDKPNVPVLGYNQTKDFINTRDLGEAGKLVTTCTLSNLQHLGHKPDIPEAQSKGPLVATIPGAWAGDALDNLYNVGGPGQWEDGSATWHAGLTYPNDYVNRNKMVIGLANGYAYNGEGTWDGKKWGDPGSSTEPTGVSALVSVDYSCKAELRGSDGSVKNIPLQGLVFADAEASSKRSGIKDWATEWNDEWIQASTSQPVTWRVLDTMRSRGCYSKTTGRQVTTNAEISGGGRTLRLMPTDEECVYQKGADGTPGSYKNPNGLGGPDAVMLMQGATSATITMQGAGYSAVALGLIVATDFGDAPRSYGNAGALFEPKWAGGEVSRTTDVFGVDQAWMYMDQSSPVLGTYIDAEGYQEFSADALGDDDNAWWRDDEDAIDTSAWSGGSRGITTGPGKKLQQYVKCAGSGKVAGWIDWNNDGAFAAREKSDEVACLGGRATLTWSVPADVTNTVRSVDGETGSRADSYMRIRITNDNNGDDQQPTGITATGEVEDYKVSIRVPTIQLTKKVDNPYETDEVPGLTPEQWTVSAQGQNATISAEGTTGDRPLAIAAGRVGLTESSSDQRAAGYTAGQWTCSETPGTIRDTNYVNRTYSSSVGATDSTGAATLTVNNLDRVSCEITNTAKPGSLAWGKRDAATGDALGGSAWALSGPEVPDGIVVTDCESGVCSAGDYEDQDPAPGRFSLTGLKWGTYSITEHAAPQGYLPSRETYTFPQIKPSALDATLAAGGAVDENGAIGNEPEKGSVTWQKVDADTDEGLAGSEWALTGPGVPAGTVVKDCEQAACAVGAYLDQDPLPGRFKLADLPWSAQAYSLVEAKAPAGYALSSAAHEFTIAADARDYAFDAPFTNQKSPVPTLPLTGGMGADAFLMGAAGLFAATVVAEIVRRRRRRRRP</sequence>
<dbReference type="Pfam" id="PF17802">
    <property type="entry name" value="SpaA"/>
    <property type="match status" value="2"/>
</dbReference>
<reference evidence="6 7" key="1">
    <citation type="submission" date="2016-11" db="EMBL/GenBank/DDBJ databases">
        <authorList>
            <person name="Varghese N."/>
            <person name="Submissions S."/>
        </authorList>
    </citation>
    <scope>NUCLEOTIDE SEQUENCE [LARGE SCALE GENOMIC DNA]</scope>
    <source>
        <strain evidence="6 7">PA</strain>
    </source>
</reference>
<proteinExistence type="predicted"/>
<evidence type="ECO:0000259" key="3">
    <source>
        <dbReference type="Pfam" id="PF18651"/>
    </source>
</evidence>
<dbReference type="EMBL" id="FQYL01000022">
    <property type="protein sequence ID" value="SHJ30838.1"/>
    <property type="molecule type" value="Genomic_DNA"/>
</dbReference>
<keyword evidence="7" id="KW-1185">Reference proteome</keyword>
<dbReference type="RefSeq" id="WP_073454596.1">
    <property type="nucleotide sequence ID" value="NZ_FQYL01000022.1"/>
</dbReference>
<dbReference type="InterPro" id="IPR045474">
    <property type="entry name" value="GEVED"/>
</dbReference>
<evidence type="ECO:0000259" key="2">
    <source>
        <dbReference type="Pfam" id="PF17802"/>
    </source>
</evidence>
<dbReference type="PROSITE" id="PS51318">
    <property type="entry name" value="TAT"/>
    <property type="match status" value="1"/>
</dbReference>
<dbReference type="Pfam" id="PF20009">
    <property type="entry name" value="GEVED"/>
    <property type="match status" value="1"/>
</dbReference>
<evidence type="ECO:0000313" key="7">
    <source>
        <dbReference type="Proteomes" id="UP000184390"/>
    </source>
</evidence>
<feature type="domain" description="SpaA-like prealbumin fold" evidence="4">
    <location>
        <begin position="579"/>
        <end position="662"/>
    </location>
</feature>
<feature type="transmembrane region" description="Helical" evidence="1">
    <location>
        <begin position="943"/>
        <end position="961"/>
    </location>
</feature>
<name>A0ABY1IKK4_9ACTO</name>
<evidence type="ECO:0000313" key="6">
    <source>
        <dbReference type="EMBL" id="SHJ30838.1"/>
    </source>
</evidence>
<gene>
    <name evidence="6" type="ORF">SAMN05216246_1224</name>
</gene>
<dbReference type="Proteomes" id="UP000184390">
    <property type="component" value="Unassembled WGS sequence"/>
</dbReference>
<feature type="domain" description="SpaA-like prealbumin fold" evidence="2">
    <location>
        <begin position="703"/>
        <end position="789"/>
    </location>
</feature>
<keyword evidence="1" id="KW-0812">Transmembrane</keyword>
<evidence type="ECO:0000259" key="5">
    <source>
        <dbReference type="Pfam" id="PF20009"/>
    </source>
</evidence>